<evidence type="ECO:0000256" key="23">
    <source>
        <dbReference type="ARBA" id="ARBA00081941"/>
    </source>
</evidence>
<dbReference type="STRING" id="333673.A0A3M0KWK3"/>
<keyword evidence="13" id="KW-0456">Lyase</keyword>
<evidence type="ECO:0000256" key="8">
    <source>
        <dbReference type="ARBA" id="ARBA00018425"/>
    </source>
</evidence>
<dbReference type="PANTHER" id="PTHR24126">
    <property type="entry name" value="ANKYRIN REPEAT, PH AND SEC7 DOMAIN CONTAINING PROTEIN SECG-RELATED"/>
    <property type="match status" value="1"/>
</dbReference>
<feature type="repeat" description="ANK" evidence="24">
    <location>
        <begin position="152"/>
        <end position="184"/>
    </location>
</feature>
<dbReference type="FunFam" id="1.25.40.20:FF:000093">
    <property type="entry name" value="ankyrin repeat domain-containing protein 2"/>
    <property type="match status" value="1"/>
</dbReference>
<dbReference type="EC" id="4.1.3.16" evidence="7"/>
<dbReference type="GO" id="GO:0016605">
    <property type="term" value="C:PML body"/>
    <property type="evidence" value="ECO:0007669"/>
    <property type="project" value="UniProtKB-SubCell"/>
</dbReference>
<dbReference type="FunFam" id="1.25.40.20:FF:000172">
    <property type="entry name" value="Ankyrin repeat domain-containing protein 2"/>
    <property type="match status" value="1"/>
</dbReference>
<dbReference type="Pfam" id="PF00701">
    <property type="entry name" value="DHDPS"/>
    <property type="match status" value="1"/>
</dbReference>
<dbReference type="PANTHER" id="PTHR24126:SF3">
    <property type="entry name" value="ANKYRIN REPEAT DOMAIN-CONTAINING PROTEIN 2"/>
    <property type="match status" value="1"/>
</dbReference>
<dbReference type="PROSITE" id="PS50297">
    <property type="entry name" value="ANK_REP_REGION"/>
    <property type="match status" value="4"/>
</dbReference>
<dbReference type="SMART" id="SM01130">
    <property type="entry name" value="DHDPS"/>
    <property type="match status" value="1"/>
</dbReference>
<evidence type="ECO:0000256" key="25">
    <source>
        <dbReference type="SAM" id="MobiDB-lite"/>
    </source>
</evidence>
<evidence type="ECO:0000256" key="15">
    <source>
        <dbReference type="ARBA" id="ARBA00023270"/>
    </source>
</evidence>
<dbReference type="AlphaFoldDB" id="A0A3M0KWK3"/>
<keyword evidence="10" id="KW-0597">Phosphoprotein</keyword>
<keyword evidence="15" id="KW-0704">Schiff base</keyword>
<evidence type="ECO:0000256" key="12">
    <source>
        <dbReference type="ARBA" id="ARBA00023043"/>
    </source>
</evidence>
<sequence>MELDVERAKELIEQKLAEQEKEEKLKGDGAWEPLAVERMSTPELEEEKRCGPKNWGLEAIKGQEKVRRSSVDLRREIIDVGSIQRLIELRKQRRQRRAERAATPEPTPPPEPLEIEGPVEPETFLRAAVQGKMHVIEKFLADGGSPDTCDEFHRTALHRSSLEGHVEILQKLLDSGATVDFRDRLDCTAVHWACRGGHLDAVKLLQDRGADLNVKDKLLSTPLHVATRTGHLDIVEHLIHCGVDINAPDREGDTALHDATRLSRYKIIKTLILHGADMMAKNEAGKTPTDLVQQWQVDTRQALETKEQPQGEMEEVDYAQLEGNLRRYASIPFRGLVALGSNGEYPYLASRERVEVVGDASPIPVVLYSVPANTGLDLPMEAVITLAQHPNIIGIKDSGGDITRMGLMIHKTRREDFQVLAGSASFLLASYAVEPNMPQSSSVESCVNVLCTPTPQWALHRVLQPPHALPALQPHMGRTGVMVSKGAGAAQQSPEITLACGSQEASMPSLSQVTRRFGIPGLKKAMEWFGYYGGPCRAPLAPLSPAQVEELRSTFSANGWL</sequence>
<evidence type="ECO:0000256" key="21">
    <source>
        <dbReference type="ARBA" id="ARBA00065665"/>
    </source>
</evidence>
<organism evidence="26 27">
    <name type="scientific">Hirundo rustica rustica</name>
    <dbReference type="NCBI Taxonomy" id="333673"/>
    <lineage>
        <taxon>Eukaryota</taxon>
        <taxon>Metazoa</taxon>
        <taxon>Chordata</taxon>
        <taxon>Craniata</taxon>
        <taxon>Vertebrata</taxon>
        <taxon>Euteleostomi</taxon>
        <taxon>Archelosauria</taxon>
        <taxon>Archosauria</taxon>
        <taxon>Dinosauria</taxon>
        <taxon>Saurischia</taxon>
        <taxon>Theropoda</taxon>
        <taxon>Coelurosauria</taxon>
        <taxon>Aves</taxon>
        <taxon>Neognathae</taxon>
        <taxon>Neoaves</taxon>
        <taxon>Telluraves</taxon>
        <taxon>Australaves</taxon>
        <taxon>Passeriformes</taxon>
        <taxon>Sylvioidea</taxon>
        <taxon>Hirundinidae</taxon>
        <taxon>Hirundo</taxon>
    </lineage>
</organism>
<dbReference type="SUPFAM" id="SSF51569">
    <property type="entry name" value="Aldolase"/>
    <property type="match status" value="1"/>
</dbReference>
<evidence type="ECO:0000256" key="16">
    <source>
        <dbReference type="ARBA" id="ARBA00030874"/>
    </source>
</evidence>
<evidence type="ECO:0000256" key="1">
    <source>
        <dbReference type="ARBA" id="ARBA00002577"/>
    </source>
</evidence>
<evidence type="ECO:0000256" key="6">
    <source>
        <dbReference type="ARBA" id="ARBA00011881"/>
    </source>
</evidence>
<evidence type="ECO:0000256" key="13">
    <source>
        <dbReference type="ARBA" id="ARBA00023239"/>
    </source>
</evidence>
<comment type="function">
    <text evidence="20">Functions as a negative regulator of myocyte differentiation. May interact with both sarcoplasmic structural proteins and nuclear proteins to regulate gene expression during muscle development and in response to muscle stress.</text>
</comment>
<evidence type="ECO:0000256" key="20">
    <source>
        <dbReference type="ARBA" id="ARBA00057443"/>
    </source>
</evidence>
<comment type="similarity">
    <text evidence="5">Belongs to the DapA family.</text>
</comment>
<comment type="subunit">
    <text evidence="6">Homotetramer.</text>
</comment>
<gene>
    <name evidence="26" type="ORF">DUI87_11606</name>
</gene>
<name>A0A3M0KWK3_HIRRU</name>
<dbReference type="Gene3D" id="3.20.20.70">
    <property type="entry name" value="Aldolase class I"/>
    <property type="match status" value="2"/>
</dbReference>
<dbReference type="SUPFAM" id="SSF48403">
    <property type="entry name" value="Ankyrin repeat"/>
    <property type="match status" value="1"/>
</dbReference>
<proteinExistence type="inferred from homology"/>
<dbReference type="InterPro" id="IPR020625">
    <property type="entry name" value="Schiff_base-form_aldolases_AS"/>
</dbReference>
<dbReference type="SMART" id="SM00248">
    <property type="entry name" value="ANK"/>
    <property type="match status" value="4"/>
</dbReference>
<dbReference type="GO" id="GO:0061629">
    <property type="term" value="F:RNA polymerase II-specific DNA-binding transcription factor binding"/>
    <property type="evidence" value="ECO:0007669"/>
    <property type="project" value="TreeGrafter"/>
</dbReference>
<evidence type="ECO:0000313" key="27">
    <source>
        <dbReference type="Proteomes" id="UP000269221"/>
    </source>
</evidence>
<keyword evidence="11" id="KW-0677">Repeat</keyword>
<evidence type="ECO:0000256" key="24">
    <source>
        <dbReference type="PROSITE-ProRule" id="PRU00023"/>
    </source>
</evidence>
<dbReference type="GO" id="GO:0008700">
    <property type="term" value="F:(R,S)-4-hydroxy-2-oxoglutarate aldolase activity"/>
    <property type="evidence" value="ECO:0007669"/>
    <property type="project" value="UniProtKB-EC"/>
</dbReference>
<keyword evidence="14" id="KW-0539">Nucleus</keyword>
<keyword evidence="27" id="KW-1185">Reference proteome</keyword>
<evidence type="ECO:0000313" key="26">
    <source>
        <dbReference type="EMBL" id="RMC11487.1"/>
    </source>
</evidence>
<feature type="region of interest" description="Disordered" evidence="25">
    <location>
        <begin position="94"/>
        <end position="117"/>
    </location>
</feature>
<comment type="subunit">
    <text evidence="21">Interacts with ID3; both proteins cooperate in myoblast differentiation. Interacts with TTN/titin. Interacts (via ANK repeats) with TCAP; the interaction is direct. Interacts with TJP1 (via PDZ domains). Interacts with PML; the interaction is direct. Interacts with p53/TP53. Interacts with YBX1. Interacts with AKT2.</text>
</comment>
<reference evidence="26 27" key="1">
    <citation type="submission" date="2018-07" db="EMBL/GenBank/DDBJ databases">
        <title>A high quality draft genome assembly of the barn swallow (H. rustica rustica).</title>
        <authorList>
            <person name="Formenti G."/>
            <person name="Chiara M."/>
            <person name="Poveda L."/>
            <person name="Francoijs K.-J."/>
            <person name="Bonisoli-Alquati A."/>
            <person name="Canova L."/>
            <person name="Gianfranceschi L."/>
            <person name="Horner D.S."/>
            <person name="Saino N."/>
        </authorList>
    </citation>
    <scope>NUCLEOTIDE SEQUENCE [LARGE SCALE GENOMIC DNA]</scope>
    <source>
        <strain evidence="26">Chelidonia</strain>
        <tissue evidence="26">Blood</tissue>
    </source>
</reference>
<evidence type="ECO:0000256" key="3">
    <source>
        <dbReference type="ARBA" id="ARBA00004355"/>
    </source>
</evidence>
<dbReference type="Proteomes" id="UP000269221">
    <property type="component" value="Unassembled WGS sequence"/>
</dbReference>
<dbReference type="InterPro" id="IPR002220">
    <property type="entry name" value="DapA-like"/>
</dbReference>
<dbReference type="GO" id="GO:0005829">
    <property type="term" value="C:cytosol"/>
    <property type="evidence" value="ECO:0007669"/>
    <property type="project" value="UniProtKB-SubCell"/>
</dbReference>
<dbReference type="Pfam" id="PF12796">
    <property type="entry name" value="Ank_2"/>
    <property type="match status" value="1"/>
</dbReference>
<evidence type="ECO:0000256" key="7">
    <source>
        <dbReference type="ARBA" id="ARBA00012215"/>
    </source>
</evidence>
<dbReference type="GO" id="GO:0045662">
    <property type="term" value="P:negative regulation of myoblast differentiation"/>
    <property type="evidence" value="ECO:0007669"/>
    <property type="project" value="UniProtKB-ARBA"/>
</dbReference>
<dbReference type="GO" id="GO:0006357">
    <property type="term" value="P:regulation of transcription by RNA polymerase II"/>
    <property type="evidence" value="ECO:0007669"/>
    <property type="project" value="TreeGrafter"/>
</dbReference>
<dbReference type="GO" id="GO:0031674">
    <property type="term" value="C:I band"/>
    <property type="evidence" value="ECO:0007669"/>
    <property type="project" value="UniProtKB-SubCell"/>
</dbReference>
<dbReference type="InterPro" id="IPR002110">
    <property type="entry name" value="Ankyrin_rpt"/>
</dbReference>
<evidence type="ECO:0000256" key="14">
    <source>
        <dbReference type="ARBA" id="ARBA00023242"/>
    </source>
</evidence>
<dbReference type="PROSITE" id="PS50088">
    <property type="entry name" value="ANK_REPEAT"/>
    <property type="match status" value="4"/>
</dbReference>
<feature type="region of interest" description="Disordered" evidence="25">
    <location>
        <begin position="19"/>
        <end position="49"/>
    </location>
</feature>
<dbReference type="InterPro" id="IPR036770">
    <property type="entry name" value="Ankyrin_rpt-contain_sf"/>
</dbReference>
<feature type="compositionally biased region" description="Basic and acidic residues" evidence="25">
    <location>
        <begin position="19"/>
        <end position="29"/>
    </location>
</feature>
<evidence type="ECO:0000256" key="10">
    <source>
        <dbReference type="ARBA" id="ARBA00022553"/>
    </source>
</evidence>
<accession>A0A3M0KWK3</accession>
<evidence type="ECO:0000256" key="4">
    <source>
        <dbReference type="ARBA" id="ARBA00004514"/>
    </source>
</evidence>
<comment type="caution">
    <text evidence="26">The sequence shown here is derived from an EMBL/GenBank/DDBJ whole genome shotgun (WGS) entry which is preliminary data.</text>
</comment>
<dbReference type="Pfam" id="PF00023">
    <property type="entry name" value="Ank"/>
    <property type="match status" value="2"/>
</dbReference>
<feature type="repeat" description="ANK" evidence="24">
    <location>
        <begin position="218"/>
        <end position="250"/>
    </location>
</feature>
<evidence type="ECO:0000256" key="22">
    <source>
        <dbReference type="ARBA" id="ARBA00067929"/>
    </source>
</evidence>
<evidence type="ECO:0000256" key="19">
    <source>
        <dbReference type="ARBA" id="ARBA00033613"/>
    </source>
</evidence>
<comment type="subcellular location">
    <subcellularLocation>
        <location evidence="4">Cytoplasm</location>
        <location evidence="4">Cytosol</location>
    </subcellularLocation>
    <subcellularLocation>
        <location evidence="3">Cytoplasm</location>
        <location evidence="3">Myofibril</location>
        <location evidence="3">Sarcomere</location>
        <location evidence="3">I band</location>
    </subcellularLocation>
    <subcellularLocation>
        <location evidence="2">Nucleus</location>
        <location evidence="2">PML body</location>
    </subcellularLocation>
</comment>
<dbReference type="GO" id="GO:0043422">
    <property type="term" value="F:protein kinase B binding"/>
    <property type="evidence" value="ECO:0007669"/>
    <property type="project" value="UniProtKB-ARBA"/>
</dbReference>
<evidence type="ECO:0000256" key="5">
    <source>
        <dbReference type="ARBA" id="ARBA00007592"/>
    </source>
</evidence>
<feature type="repeat" description="ANK" evidence="24">
    <location>
        <begin position="185"/>
        <end position="217"/>
    </location>
</feature>
<evidence type="ECO:0000256" key="2">
    <source>
        <dbReference type="ARBA" id="ARBA00004322"/>
    </source>
</evidence>
<comment type="function">
    <text evidence="1">Catalyzes the final step in the metabolic pathway of hydroxyproline.</text>
</comment>
<evidence type="ECO:0000256" key="9">
    <source>
        <dbReference type="ARBA" id="ARBA00022490"/>
    </source>
</evidence>
<dbReference type="InterPro" id="IPR013785">
    <property type="entry name" value="Aldolase_TIM"/>
</dbReference>
<dbReference type="EMBL" id="QRBI01000108">
    <property type="protein sequence ID" value="RMC11487.1"/>
    <property type="molecule type" value="Genomic_DNA"/>
</dbReference>
<dbReference type="PRINTS" id="PR01415">
    <property type="entry name" value="ANKYRIN"/>
</dbReference>
<evidence type="ECO:0000256" key="11">
    <source>
        <dbReference type="ARBA" id="ARBA00022737"/>
    </source>
</evidence>
<evidence type="ECO:0000256" key="17">
    <source>
        <dbReference type="ARBA" id="ARBA00032879"/>
    </source>
</evidence>
<dbReference type="Gene3D" id="1.25.40.20">
    <property type="entry name" value="Ankyrin repeat-containing domain"/>
    <property type="match status" value="2"/>
</dbReference>
<keyword evidence="12 24" id="KW-0040">ANK repeat</keyword>
<comment type="catalytic activity">
    <reaction evidence="18">
        <text>(4R)-4-hydroxy-2-oxoglutarate = glyoxylate + pyruvate</text>
        <dbReference type="Rhea" id="RHEA:30687"/>
        <dbReference type="ChEBI" id="CHEBI:15361"/>
        <dbReference type="ChEBI" id="CHEBI:36655"/>
        <dbReference type="ChEBI" id="CHEBI:62213"/>
        <dbReference type="EC" id="4.1.3.16"/>
    </reaction>
</comment>
<protein>
    <recommendedName>
        <fullName evidence="8">4-hydroxy-2-oxoglutarate aldolase, mitochondrial</fullName>
        <ecNumber evidence="7">4.1.3.16</ecNumber>
    </recommendedName>
    <alternativeName>
        <fullName evidence="22">Ankyrin repeat domain-containing protein 2</fullName>
    </alternativeName>
    <alternativeName>
        <fullName evidence="17">Dihydrodipicolinate synthase-like</fullName>
    </alternativeName>
    <alternativeName>
        <fullName evidence="16">Probable 2-keto-4-hydroxyglutarate aldolase</fullName>
    </alternativeName>
    <alternativeName>
        <fullName evidence="23">Skeletal muscle ankyrin repeat protein</fullName>
    </alternativeName>
</protein>
<comment type="catalytic activity">
    <reaction evidence="19">
        <text>(4S)-4-hydroxy-2-oxoglutarate = glyoxylate + pyruvate</text>
        <dbReference type="Rhea" id="RHEA:35639"/>
        <dbReference type="ChEBI" id="CHEBI:15361"/>
        <dbReference type="ChEBI" id="CHEBI:36655"/>
        <dbReference type="ChEBI" id="CHEBI:71685"/>
        <dbReference type="EC" id="4.1.3.16"/>
    </reaction>
</comment>
<dbReference type="CDD" id="cd00408">
    <property type="entry name" value="DHDPS-like"/>
    <property type="match status" value="1"/>
</dbReference>
<dbReference type="PROSITE" id="PS00666">
    <property type="entry name" value="DHDPS_2"/>
    <property type="match status" value="1"/>
</dbReference>
<keyword evidence="9" id="KW-0963">Cytoplasm</keyword>
<feature type="repeat" description="ANK" evidence="24">
    <location>
        <begin position="251"/>
        <end position="283"/>
    </location>
</feature>
<dbReference type="OrthoDB" id="426293at2759"/>
<evidence type="ECO:0000256" key="18">
    <source>
        <dbReference type="ARBA" id="ARBA00033610"/>
    </source>
</evidence>